<keyword evidence="2" id="KW-0472">Membrane</keyword>
<dbReference type="Gene3D" id="1.25.40.10">
    <property type="entry name" value="Tetratricopeptide repeat domain"/>
    <property type="match status" value="1"/>
</dbReference>
<feature type="transmembrane region" description="Helical" evidence="2">
    <location>
        <begin position="154"/>
        <end position="177"/>
    </location>
</feature>
<gene>
    <name evidence="4" type="ORF">DWY69_00465</name>
    <name evidence="3" type="ORF">DXC51_07885</name>
</gene>
<evidence type="ECO:0000313" key="3">
    <source>
        <dbReference type="EMBL" id="RGE62508.1"/>
    </source>
</evidence>
<evidence type="ECO:0000256" key="1">
    <source>
        <dbReference type="SAM" id="MobiDB-lite"/>
    </source>
</evidence>
<comment type="caution">
    <text evidence="3">The sequence shown here is derived from an EMBL/GenBank/DDBJ whole genome shotgun (WGS) entry which is preliminary data.</text>
</comment>
<evidence type="ECO:0000256" key="2">
    <source>
        <dbReference type="SAM" id="Phobius"/>
    </source>
</evidence>
<name>A0A3E3I7S8_9FIRM</name>
<organism evidence="3 5">
    <name type="scientific">Eisenbergiella massiliensis</name>
    <dbReference type="NCBI Taxonomy" id="1720294"/>
    <lineage>
        <taxon>Bacteria</taxon>
        <taxon>Bacillati</taxon>
        <taxon>Bacillota</taxon>
        <taxon>Clostridia</taxon>
        <taxon>Lachnospirales</taxon>
        <taxon>Lachnospiraceae</taxon>
        <taxon>Eisenbergiella</taxon>
    </lineage>
</organism>
<evidence type="ECO:0008006" key="7">
    <source>
        <dbReference type="Google" id="ProtNLM"/>
    </source>
</evidence>
<dbReference type="RefSeq" id="WP_117530393.1">
    <property type="nucleotide sequence ID" value="NZ_QVLU01000001.1"/>
</dbReference>
<reference evidence="3 6" key="1">
    <citation type="submission" date="2018-08" db="EMBL/GenBank/DDBJ databases">
        <title>A genome reference for cultivated species of the human gut microbiota.</title>
        <authorList>
            <person name="Zou Y."/>
            <person name="Xue W."/>
            <person name="Luo G."/>
        </authorList>
    </citation>
    <scope>NUCLEOTIDE SEQUENCE [LARGE SCALE GENOMIC DNA]</scope>
    <source>
        <strain evidence="4 6">AF26-4BH</strain>
        <strain evidence="3">TF05-5AC</strain>
    </source>
</reference>
<protein>
    <recommendedName>
        <fullName evidence="7">Tetratricopeptide repeat protein</fullName>
    </recommendedName>
</protein>
<dbReference type="OrthoDB" id="384490at2"/>
<dbReference type="EMBL" id="QVLV01000004">
    <property type="protein sequence ID" value="RGE62508.1"/>
    <property type="molecule type" value="Genomic_DNA"/>
</dbReference>
<keyword evidence="2" id="KW-1133">Transmembrane helix</keyword>
<dbReference type="GeneID" id="97986799"/>
<dbReference type="SUPFAM" id="SSF48452">
    <property type="entry name" value="TPR-like"/>
    <property type="match status" value="1"/>
</dbReference>
<dbReference type="InterPro" id="IPR011990">
    <property type="entry name" value="TPR-like_helical_dom_sf"/>
</dbReference>
<dbReference type="EMBL" id="QVLU01000001">
    <property type="protein sequence ID" value="RGE74479.1"/>
    <property type="molecule type" value="Genomic_DNA"/>
</dbReference>
<evidence type="ECO:0000313" key="4">
    <source>
        <dbReference type="EMBL" id="RGE74479.1"/>
    </source>
</evidence>
<dbReference type="Proteomes" id="UP000261166">
    <property type="component" value="Unassembled WGS sequence"/>
</dbReference>
<feature type="compositionally biased region" description="Basic and acidic residues" evidence="1">
    <location>
        <begin position="128"/>
        <end position="146"/>
    </location>
</feature>
<keyword evidence="2" id="KW-0812">Transmembrane</keyword>
<evidence type="ECO:0000313" key="6">
    <source>
        <dbReference type="Proteomes" id="UP000261166"/>
    </source>
</evidence>
<proteinExistence type="predicted"/>
<feature type="region of interest" description="Disordered" evidence="1">
    <location>
        <begin position="123"/>
        <end position="149"/>
    </location>
</feature>
<accession>A0A3E3I7S8</accession>
<evidence type="ECO:0000313" key="5">
    <source>
        <dbReference type="Proteomes" id="UP000260812"/>
    </source>
</evidence>
<sequence length="547" mass="62234">MGRYKTVKYLQEKQWSAGSPVMLNKGAVLKDTVTGNHILQLQFICLAEKEIREAVVEIACLDFLGKCIETLDYTYTDLKAGRNELFGDRAPVFFSNAKARNFEINIKEITFQDGTRSRAEYKLSAAGERQEKKKGRSIEENPEKTAQRSRKRKIAAGVASAVLVCAAAVSAIIFLLIPNMKYMEAVKQAELGQYETAIESFKQLGDFKDSQTQVVETTYLMALDKKESAENIKDYEAVLKILDSIRKEKDCTQAVKETRYAMAEILMKNAVNVKDYREALKIYDSLQGFLDSKGKILECNYQIACIYSDSQDRVSEAKDMFTELGDYKDSRKQIADILKEHVELTEEYLTALEFWESSDFDEALEILDKMDQDNEYVMELRGKCLEVKYLIAVSNWRYQRYELALKQFESIREYKDSEDYIKKINDLDKQQSAAKAEAQNAVSLAELLTWLNGNWSGDDTYWKAVTFTKLSDNTMALDGTFTRVSGFVGSASKLSNSSLQLVFVTSNFGFQDICIVTKTGENSATLKRWSVTEKGIKSKEDVIHLVR</sequence>
<keyword evidence="5" id="KW-1185">Reference proteome</keyword>
<dbReference type="AlphaFoldDB" id="A0A3E3I7S8"/>
<dbReference type="Proteomes" id="UP000260812">
    <property type="component" value="Unassembled WGS sequence"/>
</dbReference>